<evidence type="ECO:0000256" key="7">
    <source>
        <dbReference type="ARBA" id="ARBA00022691"/>
    </source>
</evidence>
<evidence type="ECO:0000256" key="4">
    <source>
        <dbReference type="ARBA" id="ARBA00012151"/>
    </source>
</evidence>
<evidence type="ECO:0000256" key="10">
    <source>
        <dbReference type="ARBA" id="ARBA00023136"/>
    </source>
</evidence>
<evidence type="ECO:0000256" key="13">
    <source>
        <dbReference type="RuleBase" id="RU362022"/>
    </source>
</evidence>
<keyword evidence="7 13" id="KW-0949">S-adenosyl-L-methionine</keyword>
<dbReference type="RefSeq" id="XP_009009408.1">
    <property type="nucleotide sequence ID" value="XM_009011160.1"/>
</dbReference>
<comment type="subcellular location">
    <subcellularLocation>
        <location evidence="13">Endoplasmic reticulum membrane</location>
        <topology evidence="13">Multi-pass membrane protein</topology>
    </subcellularLocation>
    <subcellularLocation>
        <location evidence="2">Membrane</location>
        <topology evidence="2">Multi-pass membrane protein</topology>
    </subcellularLocation>
</comment>
<evidence type="ECO:0000256" key="1">
    <source>
        <dbReference type="ARBA" id="ARBA00001450"/>
    </source>
</evidence>
<evidence type="ECO:0000256" key="9">
    <source>
        <dbReference type="ARBA" id="ARBA00022989"/>
    </source>
</evidence>
<dbReference type="PANTHER" id="PTHR12714:SF9">
    <property type="entry name" value="PROTEIN-S-ISOPRENYLCYSTEINE O-METHYLTRANSFERASE"/>
    <property type="match status" value="1"/>
</dbReference>
<dbReference type="InterPro" id="IPR007269">
    <property type="entry name" value="ICMT_MeTrfase"/>
</dbReference>
<comment type="catalytic activity">
    <reaction evidence="1 13">
        <text>[protein]-C-terminal S-[(2E,6E)-farnesyl]-L-cysteine + S-adenosyl-L-methionine = [protein]-C-terminal S-[(2E,6E)-farnesyl]-L-cysteine methyl ester + S-adenosyl-L-homocysteine</text>
        <dbReference type="Rhea" id="RHEA:21672"/>
        <dbReference type="Rhea" id="RHEA-COMP:12125"/>
        <dbReference type="Rhea" id="RHEA-COMP:12126"/>
        <dbReference type="ChEBI" id="CHEBI:57856"/>
        <dbReference type="ChEBI" id="CHEBI:59789"/>
        <dbReference type="ChEBI" id="CHEBI:90510"/>
        <dbReference type="ChEBI" id="CHEBI:90511"/>
        <dbReference type="EC" id="2.1.1.100"/>
    </reaction>
</comment>
<dbReference type="GO" id="GO:0004671">
    <property type="term" value="F:protein C-terminal S-isoprenylcysteine carboxyl O-methyltransferase activity"/>
    <property type="evidence" value="ECO:0000318"/>
    <property type="project" value="GO_Central"/>
</dbReference>
<dbReference type="EMBL" id="KB095811">
    <property type="protein sequence ID" value="ESO12688.1"/>
    <property type="molecule type" value="Genomic_DNA"/>
</dbReference>
<evidence type="ECO:0000256" key="8">
    <source>
        <dbReference type="ARBA" id="ARBA00022692"/>
    </source>
</evidence>
<keyword evidence="5 13" id="KW-0489">Methyltransferase</keyword>
<feature type="transmembrane region" description="Helical" evidence="13">
    <location>
        <begin position="31"/>
        <end position="50"/>
    </location>
</feature>
<evidence type="ECO:0000256" key="5">
    <source>
        <dbReference type="ARBA" id="ARBA00022603"/>
    </source>
</evidence>
<dbReference type="Proteomes" id="UP000015101">
    <property type="component" value="Unassembled WGS sequence"/>
</dbReference>
<dbReference type="AlphaFoldDB" id="T1EDV4"/>
<feature type="transmembrane region" description="Helical" evidence="13">
    <location>
        <begin position="62"/>
        <end position="79"/>
    </location>
</feature>
<evidence type="ECO:0000256" key="11">
    <source>
        <dbReference type="ARBA" id="ARBA00023572"/>
    </source>
</evidence>
<reference evidence="14 16" key="2">
    <citation type="journal article" date="2013" name="Nature">
        <title>Insights into bilaterian evolution from three spiralian genomes.</title>
        <authorList>
            <person name="Simakov O."/>
            <person name="Marletaz F."/>
            <person name="Cho S.J."/>
            <person name="Edsinger-Gonzales E."/>
            <person name="Havlak P."/>
            <person name="Hellsten U."/>
            <person name="Kuo D.H."/>
            <person name="Larsson T."/>
            <person name="Lv J."/>
            <person name="Arendt D."/>
            <person name="Savage R."/>
            <person name="Osoegawa K."/>
            <person name="de Jong P."/>
            <person name="Grimwood J."/>
            <person name="Chapman J.A."/>
            <person name="Shapiro H."/>
            <person name="Aerts A."/>
            <person name="Otillar R.P."/>
            <person name="Terry A.Y."/>
            <person name="Boore J.L."/>
            <person name="Grigoriev I.V."/>
            <person name="Lindberg D.R."/>
            <person name="Seaver E.C."/>
            <person name="Weisblat D.A."/>
            <person name="Putnam N.H."/>
            <person name="Rokhsar D.S."/>
        </authorList>
    </citation>
    <scope>NUCLEOTIDE SEQUENCE</scope>
</reference>
<dbReference type="PROSITE" id="PS51564">
    <property type="entry name" value="SAM_ICMT"/>
    <property type="match status" value="1"/>
</dbReference>
<gene>
    <name evidence="15" type="primary">20194756</name>
    <name evidence="14" type="ORF">HELRODRAFT_105479</name>
</gene>
<dbReference type="eggNOG" id="KOG2628">
    <property type="taxonomic scope" value="Eukaryota"/>
</dbReference>
<reference evidence="16" key="1">
    <citation type="submission" date="2012-12" db="EMBL/GenBank/DDBJ databases">
        <authorList>
            <person name="Hellsten U."/>
            <person name="Grimwood J."/>
            <person name="Chapman J.A."/>
            <person name="Shapiro H."/>
            <person name="Aerts A."/>
            <person name="Otillar R.P."/>
            <person name="Terry A.Y."/>
            <person name="Boore J.L."/>
            <person name="Simakov O."/>
            <person name="Marletaz F."/>
            <person name="Cho S.-J."/>
            <person name="Edsinger-Gonzales E."/>
            <person name="Havlak P."/>
            <person name="Kuo D.-H."/>
            <person name="Larsson T."/>
            <person name="Lv J."/>
            <person name="Arendt D."/>
            <person name="Savage R."/>
            <person name="Osoegawa K."/>
            <person name="de Jong P."/>
            <person name="Lindberg D.R."/>
            <person name="Seaver E.C."/>
            <person name="Weisblat D.A."/>
            <person name="Putnam N.H."/>
            <person name="Grigoriev I.V."/>
            <person name="Rokhsar D.S."/>
        </authorList>
    </citation>
    <scope>NUCLEOTIDE SEQUENCE</scope>
</reference>
<evidence type="ECO:0000256" key="3">
    <source>
        <dbReference type="ARBA" id="ARBA00009140"/>
    </source>
</evidence>
<name>T1EDV4_HELRO</name>
<evidence type="ECO:0000256" key="6">
    <source>
        <dbReference type="ARBA" id="ARBA00022679"/>
    </source>
</evidence>
<dbReference type="GO" id="GO:0005783">
    <property type="term" value="C:endoplasmic reticulum"/>
    <property type="evidence" value="ECO:0000318"/>
    <property type="project" value="GO_Central"/>
</dbReference>
<dbReference type="PANTHER" id="PTHR12714">
    <property type="entry name" value="PROTEIN-S ISOPRENYLCYSTEINE O-METHYLTRANSFERASE"/>
    <property type="match status" value="1"/>
</dbReference>
<sequence length="274" mass="31704">MACTPSLMSFATFCSGLLICLIDLSSDSDQFIYISFLYVLIFCSIIKFFFNSTNFQISLRSYMLGSAFSYGIMLAFSDMSLRLCGWYIAALAFFHWSEYFATSITNPQNLNLDSFLLNHSREYHLAVVASFIEYVLEWMVIPYLSLPHIYSYIGLTMVVAGEILRKGAMFNAGSNFNHYIRDRRENDHQLVTTGLYAIFRHPSYVGWMCWSVGTQVMIGNPACTVLYFIFTWFFFRERVAAEEYTLYKFFGSSYAEYKRNVPSGLPFIYGYDPQ</sequence>
<keyword evidence="9 13" id="KW-1133">Transmembrane helix</keyword>
<comment type="similarity">
    <text evidence="3 13">Belongs to the class VI-like SAM-binding methyltransferase superfamily. Isoprenylcysteine carboxyl methyltransferase family.</text>
</comment>
<dbReference type="GO" id="GO:0032259">
    <property type="term" value="P:methylation"/>
    <property type="evidence" value="ECO:0007669"/>
    <property type="project" value="UniProtKB-KW"/>
</dbReference>
<evidence type="ECO:0000313" key="15">
    <source>
        <dbReference type="EnsemblMetazoa" id="HelroP105479"/>
    </source>
</evidence>
<evidence type="ECO:0000313" key="16">
    <source>
        <dbReference type="Proteomes" id="UP000015101"/>
    </source>
</evidence>
<keyword evidence="16" id="KW-1185">Reference proteome</keyword>
<dbReference type="Gene3D" id="1.20.120.1630">
    <property type="match status" value="1"/>
</dbReference>
<dbReference type="OrthoDB" id="422086at2759"/>
<keyword evidence="10 13" id="KW-0472">Membrane</keyword>
<keyword evidence="6" id="KW-0808">Transferase</keyword>
<protein>
    <recommendedName>
        <fullName evidence="12 13">Protein-S-isoprenylcysteine O-methyltransferase</fullName>
        <ecNumber evidence="4 13">2.1.1.100</ecNumber>
    </recommendedName>
</protein>
<dbReference type="STRING" id="6412.T1EDV4"/>
<dbReference type="GeneID" id="20194756"/>
<dbReference type="FunCoup" id="T1EDV4">
    <property type="interactions" value="609"/>
</dbReference>
<evidence type="ECO:0000256" key="2">
    <source>
        <dbReference type="ARBA" id="ARBA00004141"/>
    </source>
</evidence>
<evidence type="ECO:0000313" key="14">
    <source>
        <dbReference type="EMBL" id="ESO12688.1"/>
    </source>
</evidence>
<keyword evidence="8 13" id="KW-0812">Transmembrane</keyword>
<dbReference type="EnsemblMetazoa" id="HelroT105479">
    <property type="protein sequence ID" value="HelroP105479"/>
    <property type="gene ID" value="HelroG105479"/>
</dbReference>
<accession>T1EDV4</accession>
<feature type="transmembrane region" description="Helical" evidence="13">
    <location>
        <begin position="123"/>
        <end position="141"/>
    </location>
</feature>
<dbReference type="Pfam" id="PF04140">
    <property type="entry name" value="ICMT"/>
    <property type="match status" value="1"/>
</dbReference>
<keyword evidence="13" id="KW-0256">Endoplasmic reticulum</keyword>
<dbReference type="CTD" id="20194756"/>
<dbReference type="InParanoid" id="T1EDV4"/>
<evidence type="ECO:0000256" key="12">
    <source>
        <dbReference type="ARBA" id="ARBA00023656"/>
    </source>
</evidence>
<feature type="transmembrane region" description="Helical" evidence="13">
    <location>
        <begin position="7"/>
        <end position="25"/>
    </location>
</feature>
<dbReference type="HOGENOM" id="CLU_065200_0_1_1"/>
<comment type="function">
    <text evidence="11">Catalyzes the post-translational methylation of isoprenylated C-terminal cysteine residues.</text>
</comment>
<dbReference type="OMA" id="GMVPQVW"/>
<dbReference type="GO" id="GO:0005789">
    <property type="term" value="C:endoplasmic reticulum membrane"/>
    <property type="evidence" value="ECO:0007669"/>
    <property type="project" value="UniProtKB-SubCell"/>
</dbReference>
<dbReference type="KEGG" id="hro:HELRODRAFT_105479"/>
<proteinExistence type="inferred from homology"/>
<organism evidence="15 16">
    <name type="scientific">Helobdella robusta</name>
    <name type="common">Californian leech</name>
    <dbReference type="NCBI Taxonomy" id="6412"/>
    <lineage>
        <taxon>Eukaryota</taxon>
        <taxon>Metazoa</taxon>
        <taxon>Spiralia</taxon>
        <taxon>Lophotrochozoa</taxon>
        <taxon>Annelida</taxon>
        <taxon>Clitellata</taxon>
        <taxon>Hirudinea</taxon>
        <taxon>Rhynchobdellida</taxon>
        <taxon>Glossiphoniidae</taxon>
        <taxon>Helobdella</taxon>
    </lineage>
</organism>
<dbReference type="InterPro" id="IPR025770">
    <property type="entry name" value="PPMT_MeTrfase"/>
</dbReference>
<dbReference type="EC" id="2.1.1.100" evidence="4 13"/>
<reference evidence="15" key="3">
    <citation type="submission" date="2015-06" db="UniProtKB">
        <authorList>
            <consortium name="EnsemblMetazoa"/>
        </authorList>
    </citation>
    <scope>IDENTIFICATION</scope>
</reference>
<feature type="transmembrane region" description="Helical" evidence="13">
    <location>
        <begin position="85"/>
        <end position="102"/>
    </location>
</feature>
<dbReference type="EMBL" id="AMQM01000214">
    <property type="status" value="NOT_ANNOTATED_CDS"/>
    <property type="molecule type" value="Genomic_DNA"/>
</dbReference>